<dbReference type="AlphaFoldDB" id="A0A6C8GBI9"/>
<accession>A0A6C8GBI9</accession>
<evidence type="ECO:0000256" key="7">
    <source>
        <dbReference type="ARBA" id="ARBA00023048"/>
    </source>
</evidence>
<keyword evidence="7" id="KW-0078">Bacteriocin</keyword>
<organism evidence="8 9">
    <name type="scientific">Salmonella enterica subsp. enterica serovar Infantis str. SARB27</name>
    <dbReference type="NCBI Taxonomy" id="596155"/>
    <lineage>
        <taxon>Bacteria</taxon>
        <taxon>Pseudomonadati</taxon>
        <taxon>Pseudomonadota</taxon>
        <taxon>Gammaproteobacteria</taxon>
        <taxon>Enterobacterales</taxon>
        <taxon>Enterobacteriaceae</taxon>
        <taxon>Salmonella</taxon>
    </lineage>
</organism>
<keyword evidence="5" id="KW-0378">Hydrolase</keyword>
<dbReference type="GO" id="GO:0016787">
    <property type="term" value="F:hydrolase activity"/>
    <property type="evidence" value="ECO:0007669"/>
    <property type="project" value="UniProtKB-KW"/>
</dbReference>
<keyword evidence="6" id="KW-0044">Antibiotic</keyword>
<keyword evidence="4" id="KW-0255">Endonuclease</keyword>
<evidence type="ECO:0000256" key="2">
    <source>
        <dbReference type="ARBA" id="ARBA00022529"/>
    </source>
</evidence>
<evidence type="ECO:0000256" key="3">
    <source>
        <dbReference type="ARBA" id="ARBA00022722"/>
    </source>
</evidence>
<comment type="similarity">
    <text evidence="1">Belongs to the colicin/pyosin nuclease family.</text>
</comment>
<keyword evidence="2" id="KW-0929">Antimicrobial</keyword>
<evidence type="ECO:0008006" key="10">
    <source>
        <dbReference type="Google" id="ProtNLM"/>
    </source>
</evidence>
<dbReference type="Proteomes" id="UP000004564">
    <property type="component" value="Chromosome"/>
</dbReference>
<sequence>MKLWRKMPTAARLNDKGTQHDDYYETVSIASSPTVFIDGLPVARMGDAVDCGGEVNMTRMKSGKASKVRKVDRVGKRRFELHHIDEVANRGDVYNVDNLRVNTILTYTGDL</sequence>
<dbReference type="Gene3D" id="3.90.540.10">
    <property type="entry name" value="Colicin/pyocin, DNase domain"/>
    <property type="match status" value="1"/>
</dbReference>
<evidence type="ECO:0000256" key="6">
    <source>
        <dbReference type="ARBA" id="ARBA00023022"/>
    </source>
</evidence>
<evidence type="ECO:0000313" key="8">
    <source>
        <dbReference type="EMBL" id="EHB43380.1"/>
    </source>
</evidence>
<keyword evidence="3" id="KW-0540">Nuclease</keyword>
<dbReference type="SUPFAM" id="SSF54060">
    <property type="entry name" value="His-Me finger endonucleases"/>
    <property type="match status" value="1"/>
</dbReference>
<comment type="caution">
    <text evidence="8">The sequence shown here is derived from an EMBL/GenBank/DDBJ whole genome shotgun (WGS) entry which is preliminary data.</text>
</comment>
<dbReference type="GO" id="GO:0004519">
    <property type="term" value="F:endonuclease activity"/>
    <property type="evidence" value="ECO:0007669"/>
    <property type="project" value="UniProtKB-KW"/>
</dbReference>
<protein>
    <recommendedName>
        <fullName evidence="10">Type VI secretion system PAAR protein</fullName>
    </recommendedName>
</protein>
<dbReference type="InterPro" id="IPR037146">
    <property type="entry name" value="Colicin/pyocin_DNase_dom_sf"/>
</dbReference>
<dbReference type="InterPro" id="IPR044925">
    <property type="entry name" value="His-Me_finger_sf"/>
</dbReference>
<name>A0A6C8GBI9_SALIN</name>
<evidence type="ECO:0000256" key="4">
    <source>
        <dbReference type="ARBA" id="ARBA00022759"/>
    </source>
</evidence>
<evidence type="ECO:0000313" key="9">
    <source>
        <dbReference type="Proteomes" id="UP000004564"/>
    </source>
</evidence>
<evidence type="ECO:0000256" key="1">
    <source>
        <dbReference type="ARBA" id="ARBA00006811"/>
    </source>
</evidence>
<dbReference type="GO" id="GO:0031640">
    <property type="term" value="P:killing of cells of another organism"/>
    <property type="evidence" value="ECO:0007669"/>
    <property type="project" value="UniProtKB-KW"/>
</dbReference>
<reference evidence="8 9" key="1">
    <citation type="submission" date="2011-09" db="EMBL/GenBank/DDBJ databases">
        <authorList>
            <person name="McClelland M."/>
            <person name="Clifton S."/>
            <person name="Porwollik S."/>
            <person name="Cheng P."/>
            <person name="Wollam A."/>
            <person name="Wang C."/>
            <person name="Pepin K."/>
            <person name="Bhonagiri V."/>
            <person name="Fulton R."/>
            <person name="Fulton L.F."/>
            <person name="Delehaunty K."/>
            <person name="Fronick C."/>
            <person name="O'Laughlin M."/>
            <person name="Godfrey J."/>
            <person name="Waligorski J."/>
            <person name="Appelbaum E."/>
            <person name="Farmer C."/>
            <person name="Strong C."/>
            <person name="Tomlinson C."/>
            <person name="Hou S."/>
            <person name="Minx P."/>
            <person name="Warren W."/>
            <person name="Wilson R.K."/>
        </authorList>
    </citation>
    <scope>NUCLEOTIDE SEQUENCE [LARGE SCALE GENOMIC DNA]</scope>
    <source>
        <strain evidence="9">SARB 27</strain>
    </source>
</reference>
<dbReference type="EMBL" id="AFYI01000002">
    <property type="protein sequence ID" value="EHB43380.1"/>
    <property type="molecule type" value="Genomic_DNA"/>
</dbReference>
<evidence type="ECO:0000256" key="5">
    <source>
        <dbReference type="ARBA" id="ARBA00022801"/>
    </source>
</evidence>
<gene>
    <name evidence="8" type="ORF">SEENIN0B_03294</name>
</gene>
<dbReference type="Pfam" id="PF21431">
    <property type="entry name" value="Col-Pyo_DNase"/>
    <property type="match status" value="1"/>
</dbReference>
<dbReference type="GO" id="GO:0042742">
    <property type="term" value="P:defense response to bacterium"/>
    <property type="evidence" value="ECO:0007669"/>
    <property type="project" value="UniProtKB-KW"/>
</dbReference>
<proteinExistence type="inferred from homology"/>